<keyword evidence="5" id="KW-0676">Redox-active center</keyword>
<dbReference type="PANTHER" id="PTHR13887:SF14">
    <property type="entry name" value="DISULFIDE BOND FORMATION PROTEIN D"/>
    <property type="match status" value="1"/>
</dbReference>
<evidence type="ECO:0000313" key="8">
    <source>
        <dbReference type="EMBL" id="BBY31504.1"/>
    </source>
</evidence>
<evidence type="ECO:0000256" key="3">
    <source>
        <dbReference type="ARBA" id="ARBA00023002"/>
    </source>
</evidence>
<evidence type="ECO:0000256" key="2">
    <source>
        <dbReference type="ARBA" id="ARBA00022729"/>
    </source>
</evidence>
<dbReference type="InterPro" id="IPR012336">
    <property type="entry name" value="Thioredoxin-like_fold"/>
</dbReference>
<protein>
    <recommendedName>
        <fullName evidence="7">Thioredoxin domain-containing protein</fullName>
    </recommendedName>
</protein>
<dbReference type="Gene3D" id="3.40.30.10">
    <property type="entry name" value="Glutaredoxin"/>
    <property type="match status" value="1"/>
</dbReference>
<sequence length="219" mass="24061">MAPVTRILLTAFAVITMIIGAGIYLSVQNKDAPALAQSEGGEAGQLVRENSRRLNTAPNSDVTLVEFLDFECEACRAAFPMVEQLRAEYGDRVNFVVRYFPIQSHFNAERAARAVEAAGQQGKFEPMYKKMYETQSQWGEQRTPADATFRGFAVELGLDMAAYDAAYDDPATLARVNVDVADGRALGVQGTPTFFLDGKEVEARSYQDLSTAVEQALKK</sequence>
<evidence type="ECO:0000256" key="4">
    <source>
        <dbReference type="ARBA" id="ARBA00023157"/>
    </source>
</evidence>
<proteinExistence type="inferred from homology"/>
<keyword evidence="6" id="KW-1133">Transmembrane helix</keyword>
<dbReference type="Proteomes" id="UP000467193">
    <property type="component" value="Chromosome"/>
</dbReference>
<feature type="transmembrane region" description="Helical" evidence="6">
    <location>
        <begin position="7"/>
        <end position="27"/>
    </location>
</feature>
<keyword evidence="9" id="KW-1185">Reference proteome</keyword>
<dbReference type="RefSeq" id="WP_163800988.1">
    <property type="nucleotide sequence ID" value="NZ_AP022588.1"/>
</dbReference>
<evidence type="ECO:0000256" key="6">
    <source>
        <dbReference type="SAM" id="Phobius"/>
    </source>
</evidence>
<dbReference type="PROSITE" id="PS51352">
    <property type="entry name" value="THIOREDOXIN_2"/>
    <property type="match status" value="1"/>
</dbReference>
<keyword evidence="4" id="KW-1015">Disulfide bond</keyword>
<evidence type="ECO:0000313" key="9">
    <source>
        <dbReference type="Proteomes" id="UP000467193"/>
    </source>
</evidence>
<comment type="similarity">
    <text evidence="1">Belongs to the thioredoxin family. DsbA subfamily.</text>
</comment>
<feature type="domain" description="Thioredoxin" evidence="7">
    <location>
        <begin position="26"/>
        <end position="218"/>
    </location>
</feature>
<keyword evidence="2" id="KW-0732">Signal</keyword>
<evidence type="ECO:0000256" key="5">
    <source>
        <dbReference type="ARBA" id="ARBA00023284"/>
    </source>
</evidence>
<dbReference type="InterPro" id="IPR036249">
    <property type="entry name" value="Thioredoxin-like_sf"/>
</dbReference>
<dbReference type="Pfam" id="PF13462">
    <property type="entry name" value="Thioredoxin_4"/>
    <property type="match status" value="1"/>
</dbReference>
<keyword evidence="6" id="KW-0472">Membrane</keyword>
<name>A0A7I7QYR8_9MYCO</name>
<organism evidence="8 9">
    <name type="scientific">Mycolicibacterium sediminis</name>
    <dbReference type="NCBI Taxonomy" id="1286180"/>
    <lineage>
        <taxon>Bacteria</taxon>
        <taxon>Bacillati</taxon>
        <taxon>Actinomycetota</taxon>
        <taxon>Actinomycetes</taxon>
        <taxon>Mycobacteriales</taxon>
        <taxon>Mycobacteriaceae</taxon>
        <taxon>Mycolicibacterium</taxon>
    </lineage>
</organism>
<evidence type="ECO:0000259" key="7">
    <source>
        <dbReference type="PROSITE" id="PS51352"/>
    </source>
</evidence>
<reference evidence="8 9" key="1">
    <citation type="journal article" date="2019" name="Emerg. Microbes Infect.">
        <title>Comprehensive subspecies identification of 175 nontuberculous mycobacteria species based on 7547 genomic profiles.</title>
        <authorList>
            <person name="Matsumoto Y."/>
            <person name="Kinjo T."/>
            <person name="Motooka D."/>
            <person name="Nabeya D."/>
            <person name="Jung N."/>
            <person name="Uechi K."/>
            <person name="Horii T."/>
            <person name="Iida T."/>
            <person name="Fujita J."/>
            <person name="Nakamura S."/>
        </authorList>
    </citation>
    <scope>NUCLEOTIDE SEQUENCE [LARGE SCALE GENOMIC DNA]</scope>
    <source>
        <strain evidence="8 9">JCM 17899</strain>
    </source>
</reference>
<keyword evidence="3" id="KW-0560">Oxidoreductase</keyword>
<dbReference type="AlphaFoldDB" id="A0A7I7QYR8"/>
<dbReference type="GO" id="GO:0016491">
    <property type="term" value="F:oxidoreductase activity"/>
    <property type="evidence" value="ECO:0007669"/>
    <property type="project" value="UniProtKB-KW"/>
</dbReference>
<gene>
    <name evidence="8" type="ORF">MSEDJ_56000</name>
</gene>
<dbReference type="SUPFAM" id="SSF52833">
    <property type="entry name" value="Thioredoxin-like"/>
    <property type="match status" value="1"/>
</dbReference>
<dbReference type="PANTHER" id="PTHR13887">
    <property type="entry name" value="GLUTATHIONE S-TRANSFERASE KAPPA"/>
    <property type="match status" value="1"/>
</dbReference>
<dbReference type="KEGG" id="msei:MSEDJ_56000"/>
<dbReference type="EMBL" id="AP022588">
    <property type="protein sequence ID" value="BBY31504.1"/>
    <property type="molecule type" value="Genomic_DNA"/>
</dbReference>
<accession>A0A7I7QYR8</accession>
<dbReference type="InterPro" id="IPR013766">
    <property type="entry name" value="Thioredoxin_domain"/>
</dbReference>
<evidence type="ECO:0000256" key="1">
    <source>
        <dbReference type="ARBA" id="ARBA00005791"/>
    </source>
</evidence>
<keyword evidence="6" id="KW-0812">Transmembrane</keyword>